<sequence>MGKVHFYVLWSLHEAPRQFISKSNRLCYYVQLPLPLPKELVVFSLGDWKFFSSETTISVEVSISQDLKPQKIGTLSSQARCLIWDGDWRSDLLTETMEKAKKGMYGKILLTVSGGVKASFTSSTPMLSRKRLASDWLADQQEDVFPKTHHNEGSQMKTPNSSPSEKHVTYADLRCSKGSTIHSPLPKKQCLWPTDKTPRRTVIGKRGQLTWSSEELGSSQDSNHASSSKKRKMSLVFESNADTTVLKLKKKYRAVCPSKRWSQSMCLSDPETAILIGGEARGHSRCRDSLWKLEIENNFWFPMDSSTSGPAPPCSRGHSATYDPESKAIYVYGGLTEDQRYGDVFVLDTLTWKWTLIAAKGSVPTLANHSATIYKKELFVFGGVHPSRAPGGKACSNTLYIFNPEFGLWYQPIVEGDRPLPRFGHSTILLSNKLMIFGGRKTAAYLNDLHILDLGFMEYTAVKYENMPPLPRGFHAAVPVSDNRMVISGGCSAIGALRDLHVFHLETSSWSSIACPTLCSKPRAGHSLLLLTAKDKEEIPGQVCCTVLVFGGSDCAGTFYNDTTECTVEIPSLDCKRKQ</sequence>
<proteinExistence type="predicted"/>
<comment type="caution">
    <text evidence="4">The sequence shown here is derived from an EMBL/GenBank/DDBJ whole genome shotgun (WGS) entry which is preliminary data.</text>
</comment>
<dbReference type="Gene3D" id="2.120.10.80">
    <property type="entry name" value="Kelch-type beta propeller"/>
    <property type="match status" value="2"/>
</dbReference>
<dbReference type="OrthoDB" id="10250130at2759"/>
<dbReference type="AlphaFoldDB" id="A0A9Q1EMS1"/>
<feature type="region of interest" description="Disordered" evidence="3">
    <location>
        <begin position="146"/>
        <end position="168"/>
    </location>
</feature>
<dbReference type="Proteomes" id="UP001152622">
    <property type="component" value="Chromosome 15"/>
</dbReference>
<dbReference type="InterPro" id="IPR011043">
    <property type="entry name" value="Gal_Oxase/kelch_b-propeller"/>
</dbReference>
<dbReference type="Pfam" id="PF13415">
    <property type="entry name" value="Beta-prop_FBX42"/>
    <property type="match status" value="1"/>
</dbReference>
<dbReference type="PANTHER" id="PTHR46093">
    <property type="entry name" value="ACYL-COA-BINDING DOMAIN-CONTAINING PROTEIN 5"/>
    <property type="match status" value="1"/>
</dbReference>
<name>A0A9Q1EMS1_SYNKA</name>
<keyword evidence="2" id="KW-0677">Repeat</keyword>
<dbReference type="PANTHER" id="PTHR46093:SF19">
    <property type="entry name" value="RAB9 EFFECTOR PROTEIN WITH KELCH MOTIFS-LIKE"/>
    <property type="match status" value="1"/>
</dbReference>
<evidence type="ECO:0000256" key="2">
    <source>
        <dbReference type="ARBA" id="ARBA00022737"/>
    </source>
</evidence>
<organism evidence="4 5">
    <name type="scientific">Synaphobranchus kaupii</name>
    <name type="common">Kaup's arrowtooth eel</name>
    <dbReference type="NCBI Taxonomy" id="118154"/>
    <lineage>
        <taxon>Eukaryota</taxon>
        <taxon>Metazoa</taxon>
        <taxon>Chordata</taxon>
        <taxon>Craniata</taxon>
        <taxon>Vertebrata</taxon>
        <taxon>Euteleostomi</taxon>
        <taxon>Actinopterygii</taxon>
        <taxon>Neopterygii</taxon>
        <taxon>Teleostei</taxon>
        <taxon>Anguilliformes</taxon>
        <taxon>Synaphobranchidae</taxon>
        <taxon>Synaphobranchus</taxon>
    </lineage>
</organism>
<evidence type="ECO:0000256" key="1">
    <source>
        <dbReference type="ARBA" id="ARBA00022441"/>
    </source>
</evidence>
<feature type="compositionally biased region" description="Polar residues" evidence="3">
    <location>
        <begin position="209"/>
        <end position="226"/>
    </location>
</feature>
<dbReference type="EMBL" id="JAINUF010000015">
    <property type="protein sequence ID" value="KAJ8341590.1"/>
    <property type="molecule type" value="Genomic_DNA"/>
</dbReference>
<reference evidence="4" key="1">
    <citation type="journal article" date="2023" name="Science">
        <title>Genome structures resolve the early diversification of teleost fishes.</title>
        <authorList>
            <person name="Parey E."/>
            <person name="Louis A."/>
            <person name="Montfort J."/>
            <person name="Bouchez O."/>
            <person name="Roques C."/>
            <person name="Iampietro C."/>
            <person name="Lluch J."/>
            <person name="Castinel A."/>
            <person name="Donnadieu C."/>
            <person name="Desvignes T."/>
            <person name="Floi Bucao C."/>
            <person name="Jouanno E."/>
            <person name="Wen M."/>
            <person name="Mejri S."/>
            <person name="Dirks R."/>
            <person name="Jansen H."/>
            <person name="Henkel C."/>
            <person name="Chen W.J."/>
            <person name="Zahm M."/>
            <person name="Cabau C."/>
            <person name="Klopp C."/>
            <person name="Thompson A.W."/>
            <person name="Robinson-Rechavi M."/>
            <person name="Braasch I."/>
            <person name="Lecointre G."/>
            <person name="Bobe J."/>
            <person name="Postlethwait J.H."/>
            <person name="Berthelot C."/>
            <person name="Roest Crollius H."/>
            <person name="Guiguen Y."/>
        </authorList>
    </citation>
    <scope>NUCLEOTIDE SEQUENCE</scope>
    <source>
        <tissue evidence="4">Blood</tissue>
    </source>
</reference>
<keyword evidence="5" id="KW-1185">Reference proteome</keyword>
<evidence type="ECO:0000256" key="3">
    <source>
        <dbReference type="SAM" id="MobiDB-lite"/>
    </source>
</evidence>
<gene>
    <name evidence="4" type="ORF">SKAU_G00338810</name>
</gene>
<accession>A0A9Q1EMS1</accession>
<evidence type="ECO:0000313" key="4">
    <source>
        <dbReference type="EMBL" id="KAJ8341590.1"/>
    </source>
</evidence>
<feature type="region of interest" description="Disordered" evidence="3">
    <location>
        <begin position="202"/>
        <end position="232"/>
    </location>
</feature>
<protein>
    <submittedName>
        <fullName evidence="4">Uncharacterized protein</fullName>
    </submittedName>
</protein>
<keyword evidence="1" id="KW-0880">Kelch repeat</keyword>
<feature type="compositionally biased region" description="Polar residues" evidence="3">
    <location>
        <begin position="153"/>
        <end position="163"/>
    </location>
</feature>
<evidence type="ECO:0000313" key="5">
    <source>
        <dbReference type="Proteomes" id="UP001152622"/>
    </source>
</evidence>
<dbReference type="SUPFAM" id="SSF50965">
    <property type="entry name" value="Galactose oxidase, central domain"/>
    <property type="match status" value="1"/>
</dbReference>
<dbReference type="InterPro" id="IPR015915">
    <property type="entry name" value="Kelch-typ_b-propeller"/>
</dbReference>